<dbReference type="OrthoDB" id="414945at2759"/>
<dbReference type="CDD" id="cd09272">
    <property type="entry name" value="RNase_HI_RT_Ty1"/>
    <property type="match status" value="1"/>
</dbReference>
<organism evidence="1 2">
    <name type="scientific">Mucuna pruriens</name>
    <name type="common">Velvet bean</name>
    <name type="synonym">Dolichos pruriens</name>
    <dbReference type="NCBI Taxonomy" id="157652"/>
    <lineage>
        <taxon>Eukaryota</taxon>
        <taxon>Viridiplantae</taxon>
        <taxon>Streptophyta</taxon>
        <taxon>Embryophyta</taxon>
        <taxon>Tracheophyta</taxon>
        <taxon>Spermatophyta</taxon>
        <taxon>Magnoliopsida</taxon>
        <taxon>eudicotyledons</taxon>
        <taxon>Gunneridae</taxon>
        <taxon>Pentapetalae</taxon>
        <taxon>rosids</taxon>
        <taxon>fabids</taxon>
        <taxon>Fabales</taxon>
        <taxon>Fabaceae</taxon>
        <taxon>Papilionoideae</taxon>
        <taxon>50 kb inversion clade</taxon>
        <taxon>NPAAA clade</taxon>
        <taxon>indigoferoid/millettioid clade</taxon>
        <taxon>Phaseoleae</taxon>
        <taxon>Mucuna</taxon>
    </lineage>
</organism>
<feature type="non-terminal residue" evidence="1">
    <location>
        <position position="218"/>
    </location>
</feature>
<evidence type="ECO:0000313" key="1">
    <source>
        <dbReference type="EMBL" id="RDX81782.1"/>
    </source>
</evidence>
<evidence type="ECO:0000313" key="2">
    <source>
        <dbReference type="Proteomes" id="UP000257109"/>
    </source>
</evidence>
<accession>A0A371FU32</accession>
<gene>
    <name evidence="1" type="primary">GIP</name>
    <name evidence="1" type="ORF">CR513_37498</name>
</gene>
<proteinExistence type="predicted"/>
<name>A0A371FU32_MUCPR</name>
<feature type="non-terminal residue" evidence="1">
    <location>
        <position position="1"/>
    </location>
</feature>
<sequence length="218" mass="24868">MHEPRKRNLQVVERILQYLKASLGKGLLFRKEGSIMDRRFTSGYCMFLGGNLVTGARSKMWLLDLVQKHNSEPWHKIILDDLKVNYEGLIKLFCDNNLAISIVYNPIQHDWKKHIEIDRNFTKEKLDSGLIVTAHMLARLQVADVFTKGLHATRFQELNGKLHEEDHGVTFDPLHVQSVEMGNKDGSGRSRMEMLGRGFGEVLGRLPKEGEGDCELVG</sequence>
<dbReference type="PANTHER" id="PTHR11439">
    <property type="entry name" value="GAG-POL-RELATED RETROTRANSPOSON"/>
    <property type="match status" value="1"/>
</dbReference>
<protein>
    <submittedName>
        <fullName evidence="1">Copia protein</fullName>
    </submittedName>
</protein>
<dbReference type="AlphaFoldDB" id="A0A371FU32"/>
<dbReference type="STRING" id="157652.A0A371FU32"/>
<dbReference type="PANTHER" id="PTHR11439:SF440">
    <property type="entry name" value="INTEGRASE CATALYTIC DOMAIN-CONTAINING PROTEIN"/>
    <property type="match status" value="1"/>
</dbReference>
<dbReference type="Proteomes" id="UP000257109">
    <property type="component" value="Unassembled WGS sequence"/>
</dbReference>
<dbReference type="EMBL" id="QJKJ01007830">
    <property type="protein sequence ID" value="RDX81782.1"/>
    <property type="molecule type" value="Genomic_DNA"/>
</dbReference>
<reference evidence="1" key="1">
    <citation type="submission" date="2018-05" db="EMBL/GenBank/DDBJ databases">
        <title>Draft genome of Mucuna pruriens seed.</title>
        <authorList>
            <person name="Nnadi N.E."/>
            <person name="Vos R."/>
            <person name="Hasami M.H."/>
            <person name="Devisetty U.K."/>
            <person name="Aguiy J.C."/>
        </authorList>
    </citation>
    <scope>NUCLEOTIDE SEQUENCE [LARGE SCALE GENOMIC DNA]</scope>
    <source>
        <strain evidence="1">JCA_2017</strain>
    </source>
</reference>
<comment type="caution">
    <text evidence="1">The sequence shown here is derived from an EMBL/GenBank/DDBJ whole genome shotgun (WGS) entry which is preliminary data.</text>
</comment>
<keyword evidence="2" id="KW-1185">Reference proteome</keyword>